<accession>A0A1W2WG66</accession>
<reference evidence="3" key="1">
    <citation type="journal article" date="2002" name="Science">
        <title>The draft genome of Ciona intestinalis: insights into chordate and vertebrate origins.</title>
        <authorList>
            <person name="Dehal P."/>
            <person name="Satou Y."/>
            <person name="Campbell R.K."/>
            <person name="Chapman J."/>
            <person name="Degnan B."/>
            <person name="De Tomaso A."/>
            <person name="Davidson B."/>
            <person name="Di Gregorio A."/>
            <person name="Gelpke M."/>
            <person name="Goodstein D.M."/>
            <person name="Harafuji N."/>
            <person name="Hastings K.E."/>
            <person name="Ho I."/>
            <person name="Hotta K."/>
            <person name="Huang W."/>
            <person name="Kawashima T."/>
            <person name="Lemaire P."/>
            <person name="Martinez D."/>
            <person name="Meinertzhagen I.A."/>
            <person name="Necula S."/>
            <person name="Nonaka M."/>
            <person name="Putnam N."/>
            <person name="Rash S."/>
            <person name="Saiga H."/>
            <person name="Satake M."/>
            <person name="Terry A."/>
            <person name="Yamada L."/>
            <person name="Wang H.G."/>
            <person name="Awazu S."/>
            <person name="Azumi K."/>
            <person name="Boore J."/>
            <person name="Branno M."/>
            <person name="Chin-Bow S."/>
            <person name="DeSantis R."/>
            <person name="Doyle S."/>
            <person name="Francino P."/>
            <person name="Keys D.N."/>
            <person name="Haga S."/>
            <person name="Hayashi H."/>
            <person name="Hino K."/>
            <person name="Imai K.S."/>
            <person name="Inaba K."/>
            <person name="Kano S."/>
            <person name="Kobayashi K."/>
            <person name="Kobayashi M."/>
            <person name="Lee B.I."/>
            <person name="Makabe K.W."/>
            <person name="Manohar C."/>
            <person name="Matassi G."/>
            <person name="Medina M."/>
            <person name="Mochizuki Y."/>
            <person name="Mount S."/>
            <person name="Morishita T."/>
            <person name="Miura S."/>
            <person name="Nakayama A."/>
            <person name="Nishizaka S."/>
            <person name="Nomoto H."/>
            <person name="Ohta F."/>
            <person name="Oishi K."/>
            <person name="Rigoutsos I."/>
            <person name="Sano M."/>
            <person name="Sasaki A."/>
            <person name="Sasakura Y."/>
            <person name="Shoguchi E."/>
            <person name="Shin-i T."/>
            <person name="Spagnuolo A."/>
            <person name="Stainier D."/>
            <person name="Suzuki M.M."/>
            <person name="Tassy O."/>
            <person name="Takatori N."/>
            <person name="Tokuoka M."/>
            <person name="Yagi K."/>
            <person name="Yoshizaki F."/>
            <person name="Wada S."/>
            <person name="Zhang C."/>
            <person name="Hyatt P.D."/>
            <person name="Larimer F."/>
            <person name="Detter C."/>
            <person name="Doggett N."/>
            <person name="Glavina T."/>
            <person name="Hawkins T."/>
            <person name="Richardson P."/>
            <person name="Lucas S."/>
            <person name="Kohara Y."/>
            <person name="Levine M."/>
            <person name="Satoh N."/>
            <person name="Rokhsar D.S."/>
        </authorList>
    </citation>
    <scope>NUCLEOTIDE SEQUENCE [LARGE SCALE GENOMIC DNA]</scope>
</reference>
<dbReference type="OrthoDB" id="10513440at2759"/>
<dbReference type="OMA" id="LYFCHKK"/>
<dbReference type="AlphaFoldDB" id="F6WQR3"/>
<reference evidence="2" key="4">
    <citation type="submission" date="2025-09" db="UniProtKB">
        <authorList>
            <consortium name="Ensembl"/>
        </authorList>
    </citation>
    <scope>IDENTIFICATION</scope>
</reference>
<proteinExistence type="predicted"/>
<accession>F6WQR3</accession>
<dbReference type="RefSeq" id="XP_002128020.1">
    <property type="nucleotide sequence ID" value="XM_002127984.4"/>
</dbReference>
<feature type="compositionally biased region" description="Basic and acidic residues" evidence="1">
    <location>
        <begin position="114"/>
        <end position="124"/>
    </location>
</feature>
<keyword evidence="3" id="KW-1185">Reference proteome</keyword>
<dbReference type="GeneTree" id="ENSGT01150000290588"/>
<sequence length="192" mass="22232">MCDLNTQDILDDIRDATQHGEQDALFFLLVSTPGGAPNSFHSKVIQPFLKCRGWQKVNYKQTGFRALYFLHVKSNKNADHEKQEEDCIRCNFNVAEHEFSPPKKRQRTPRKRKSTDNEPEKVDPPFHVSCHQCDSDTPTCTAGRDRTQLKETVNRYKVHHSKEFQVHIVLSRPVDYEEDFLEFASQPGAVED</sequence>
<dbReference type="KEGG" id="cin:100177587"/>
<evidence type="ECO:0000313" key="3">
    <source>
        <dbReference type="Proteomes" id="UP000008144"/>
    </source>
</evidence>
<protein>
    <submittedName>
        <fullName evidence="2">Uncharacterized LOC100177587</fullName>
    </submittedName>
</protein>
<dbReference type="Proteomes" id="UP000008144">
    <property type="component" value="Chromosome 1"/>
</dbReference>
<reference evidence="2" key="2">
    <citation type="journal article" date="2008" name="Genome Biol.">
        <title>Improved genome assembly and evidence-based global gene model set for the chordate Ciona intestinalis: new insight into intron and operon populations.</title>
        <authorList>
            <person name="Satou Y."/>
            <person name="Mineta K."/>
            <person name="Ogasawara M."/>
            <person name="Sasakura Y."/>
            <person name="Shoguchi E."/>
            <person name="Ueno K."/>
            <person name="Yamada L."/>
            <person name="Matsumoto J."/>
            <person name="Wasserscheid J."/>
            <person name="Dewar K."/>
            <person name="Wiley G.B."/>
            <person name="Macmil S.L."/>
            <person name="Roe B.A."/>
            <person name="Zeller R.W."/>
            <person name="Hastings K.E."/>
            <person name="Lemaire P."/>
            <person name="Lindquist E."/>
            <person name="Endo T."/>
            <person name="Hotta K."/>
            <person name="Inaba K."/>
        </authorList>
    </citation>
    <scope>NUCLEOTIDE SEQUENCE [LARGE SCALE GENOMIC DNA]</scope>
    <source>
        <strain evidence="2">wild type</strain>
    </source>
</reference>
<dbReference type="GeneID" id="100177587"/>
<dbReference type="EMBL" id="EAAA01000259">
    <property type="status" value="NOT_ANNOTATED_CDS"/>
    <property type="molecule type" value="Genomic_DNA"/>
</dbReference>
<feature type="region of interest" description="Disordered" evidence="1">
    <location>
        <begin position="99"/>
        <end position="127"/>
    </location>
</feature>
<evidence type="ECO:0000256" key="1">
    <source>
        <dbReference type="SAM" id="MobiDB-lite"/>
    </source>
</evidence>
<dbReference type="HOGENOM" id="CLU_1414716_0_0_1"/>
<dbReference type="InParanoid" id="F6WQR3"/>
<feature type="compositionally biased region" description="Basic residues" evidence="1">
    <location>
        <begin position="102"/>
        <end position="113"/>
    </location>
</feature>
<dbReference type="Ensembl" id="ENSCINT00000023987.2">
    <property type="protein sequence ID" value="ENSCINP00000023741.2"/>
    <property type="gene ID" value="ENSCING00000012792.2"/>
</dbReference>
<reference evidence="2" key="3">
    <citation type="submission" date="2025-08" db="UniProtKB">
        <authorList>
            <consortium name="Ensembl"/>
        </authorList>
    </citation>
    <scope>IDENTIFICATION</scope>
</reference>
<evidence type="ECO:0000313" key="2">
    <source>
        <dbReference type="Ensembl" id="ENSCINP00000023741.2"/>
    </source>
</evidence>
<gene>
    <name evidence="2" type="primary">LOC100177587</name>
</gene>
<organism evidence="2 3">
    <name type="scientific">Ciona intestinalis</name>
    <name type="common">Transparent sea squirt</name>
    <name type="synonym">Ascidia intestinalis</name>
    <dbReference type="NCBI Taxonomy" id="7719"/>
    <lineage>
        <taxon>Eukaryota</taxon>
        <taxon>Metazoa</taxon>
        <taxon>Chordata</taxon>
        <taxon>Tunicata</taxon>
        <taxon>Ascidiacea</taxon>
        <taxon>Phlebobranchia</taxon>
        <taxon>Cionidae</taxon>
        <taxon>Ciona</taxon>
    </lineage>
</organism>
<name>F6WQR3_CIOIN</name>